<keyword evidence="1" id="KW-0808">Transferase</keyword>
<accession>A0A917SJ41</accession>
<dbReference type="RefSeq" id="WP_188898463.1">
    <property type="nucleotide sequence ID" value="NZ_BMMZ01000020.1"/>
</dbReference>
<reference evidence="3" key="2">
    <citation type="submission" date="2020-09" db="EMBL/GenBank/DDBJ databases">
        <authorList>
            <person name="Sun Q."/>
            <person name="Zhou Y."/>
        </authorList>
    </citation>
    <scope>NUCLEOTIDE SEQUENCE</scope>
    <source>
        <strain evidence="3">CGMCC 4.7306</strain>
    </source>
</reference>
<dbReference type="Pfam" id="PF00534">
    <property type="entry name" value="Glycos_transf_1"/>
    <property type="match status" value="1"/>
</dbReference>
<evidence type="ECO:0000313" key="4">
    <source>
        <dbReference type="Proteomes" id="UP000613840"/>
    </source>
</evidence>
<dbReference type="Gene3D" id="3.40.50.2000">
    <property type="entry name" value="Glycogen Phosphorylase B"/>
    <property type="match status" value="1"/>
</dbReference>
<evidence type="ECO:0000259" key="2">
    <source>
        <dbReference type="Pfam" id="PF00534"/>
    </source>
</evidence>
<dbReference type="EMBL" id="BMMZ01000020">
    <property type="protein sequence ID" value="GGL83272.1"/>
    <property type="molecule type" value="Genomic_DNA"/>
</dbReference>
<gene>
    <name evidence="3" type="ORF">GCM10011575_46990</name>
</gene>
<sequence>MPIGKPRLSLGGLAVEQSLVSVGFDCDTPGAALIETAPPTVRYRTVLVQNAWNVLPDGAFQKHLKRYPRSHRRRATARRALARWNLCRTAKVVCLTHAVASLVNQSLGIRSVVAEATVPVHDWSIHDRHLKKSENAKPAYALVPGTITWYKRPQAALDWLAEHEPNIRQIKIIGKDDGSGCLQDLQRSAEERSLLIEQQVVDHANLYPLYAAAAVTILPSSLESLGLGLSEALVHASRVVASAIPAHREIAGRVGTEAEWMFTSSSSGGEQVRPSRASQITLEEARTEWRRVGEELELASL</sequence>
<organism evidence="3 4">
    <name type="scientific">Microlunatus endophyticus</name>
    <dbReference type="NCBI Taxonomy" id="1716077"/>
    <lineage>
        <taxon>Bacteria</taxon>
        <taxon>Bacillati</taxon>
        <taxon>Actinomycetota</taxon>
        <taxon>Actinomycetes</taxon>
        <taxon>Propionibacteriales</taxon>
        <taxon>Propionibacteriaceae</taxon>
        <taxon>Microlunatus</taxon>
    </lineage>
</organism>
<keyword evidence="4" id="KW-1185">Reference proteome</keyword>
<proteinExistence type="predicted"/>
<dbReference type="Proteomes" id="UP000613840">
    <property type="component" value="Unassembled WGS sequence"/>
</dbReference>
<protein>
    <recommendedName>
        <fullName evidence="2">Glycosyl transferase family 1 domain-containing protein</fullName>
    </recommendedName>
</protein>
<dbReference type="InterPro" id="IPR001296">
    <property type="entry name" value="Glyco_trans_1"/>
</dbReference>
<evidence type="ECO:0000313" key="3">
    <source>
        <dbReference type="EMBL" id="GGL83272.1"/>
    </source>
</evidence>
<reference evidence="3" key="1">
    <citation type="journal article" date="2014" name="Int. J. Syst. Evol. Microbiol.">
        <title>Complete genome sequence of Corynebacterium casei LMG S-19264T (=DSM 44701T), isolated from a smear-ripened cheese.</title>
        <authorList>
            <consortium name="US DOE Joint Genome Institute (JGI-PGF)"/>
            <person name="Walter F."/>
            <person name="Albersmeier A."/>
            <person name="Kalinowski J."/>
            <person name="Ruckert C."/>
        </authorList>
    </citation>
    <scope>NUCLEOTIDE SEQUENCE</scope>
    <source>
        <strain evidence="3">CGMCC 4.7306</strain>
    </source>
</reference>
<dbReference type="AlphaFoldDB" id="A0A917SJ41"/>
<feature type="domain" description="Glycosyl transferase family 1" evidence="2">
    <location>
        <begin position="132"/>
        <end position="251"/>
    </location>
</feature>
<comment type="caution">
    <text evidence="3">The sequence shown here is derived from an EMBL/GenBank/DDBJ whole genome shotgun (WGS) entry which is preliminary data.</text>
</comment>
<dbReference type="SUPFAM" id="SSF53756">
    <property type="entry name" value="UDP-Glycosyltransferase/glycogen phosphorylase"/>
    <property type="match status" value="1"/>
</dbReference>
<dbReference type="GO" id="GO:0016757">
    <property type="term" value="F:glycosyltransferase activity"/>
    <property type="evidence" value="ECO:0007669"/>
    <property type="project" value="InterPro"/>
</dbReference>
<name>A0A917SJ41_9ACTN</name>
<evidence type="ECO:0000256" key="1">
    <source>
        <dbReference type="ARBA" id="ARBA00022679"/>
    </source>
</evidence>